<dbReference type="EMBL" id="MK500299">
    <property type="protein sequence ID" value="QBK84869.1"/>
    <property type="molecule type" value="Genomic_DNA"/>
</dbReference>
<gene>
    <name evidence="1" type="ORF">LCDPAC02_00680</name>
</gene>
<sequence length="215" mass="25629">MLDILNNEISKYVNLETLNELSKLTKSSNTIISKKFDIMIKGFNEKNLKFIEFFEDINFDLNKINGCKKFNDINLKVVRFREILDSIIEEIHIWYKEYDSDDDCYPNCKSNCNCTYFKDHIDYSYQDVETIIEIVVKYKYAFLKLCPKVQELFDALNLFIKEFGFELVCEDYIYSCCDYNYNEVYEITVHCDFNIGGLNYYYIKRILAAIAYAEI</sequence>
<name>A0A481YP13_9VIRU</name>
<organism evidence="1">
    <name type="scientific">Pithovirus LCDPAC02</name>
    <dbReference type="NCBI Taxonomy" id="2506601"/>
    <lineage>
        <taxon>Viruses</taxon>
        <taxon>Pithoviruses</taxon>
    </lineage>
</organism>
<reference evidence="1" key="1">
    <citation type="journal article" date="2019" name="MBio">
        <title>Virus Genomes from Deep Sea Sediments Expand the Ocean Megavirome and Support Independent Origins of Viral Gigantism.</title>
        <authorList>
            <person name="Backstrom D."/>
            <person name="Yutin N."/>
            <person name="Jorgensen S.L."/>
            <person name="Dharamshi J."/>
            <person name="Homa F."/>
            <person name="Zaremba-Niedwiedzka K."/>
            <person name="Spang A."/>
            <person name="Wolf Y.I."/>
            <person name="Koonin E.V."/>
            <person name="Ettema T.J."/>
        </authorList>
    </citation>
    <scope>NUCLEOTIDE SEQUENCE</scope>
</reference>
<protein>
    <submittedName>
        <fullName evidence="1">Uncharacterized protein</fullName>
    </submittedName>
</protein>
<evidence type="ECO:0000313" key="1">
    <source>
        <dbReference type="EMBL" id="QBK84869.1"/>
    </source>
</evidence>
<accession>A0A481YP13</accession>
<proteinExistence type="predicted"/>